<dbReference type="AlphaFoldDB" id="A0AAE0C1N3"/>
<organism evidence="2 3">
    <name type="scientific">Cymbomonas tetramitiformis</name>
    <dbReference type="NCBI Taxonomy" id="36881"/>
    <lineage>
        <taxon>Eukaryota</taxon>
        <taxon>Viridiplantae</taxon>
        <taxon>Chlorophyta</taxon>
        <taxon>Pyramimonadophyceae</taxon>
        <taxon>Pyramimonadales</taxon>
        <taxon>Pyramimonadaceae</taxon>
        <taxon>Cymbomonas</taxon>
    </lineage>
</organism>
<comment type="caution">
    <text evidence="2">The sequence shown here is derived from an EMBL/GenBank/DDBJ whole genome shotgun (WGS) entry which is preliminary data.</text>
</comment>
<protein>
    <submittedName>
        <fullName evidence="2">Uncharacterized protein</fullName>
    </submittedName>
</protein>
<accession>A0AAE0C1N3</accession>
<dbReference type="Proteomes" id="UP001190700">
    <property type="component" value="Unassembled WGS sequence"/>
</dbReference>
<keyword evidence="3" id="KW-1185">Reference proteome</keyword>
<sequence>MSKTKRSTGEPSCTRDAISDSELLSDDSMWPNEDVGEEEAFSDVSQSVPIVKKNVPARVDYEESLTVAVLLRSMKKQRGHQQTTRPAADIGMDSLDDELSKLVEGRHQSALDRIDEIVDAVLRRASEDAFLPPELRSVLPSLNMYSYNAEFCVNGDDRSDVRSVRLVLDERDALRHKKLALLCTLPSSDDAEAEYARYRDSFVEGRDKTVDVVRVRRAEAFKGASAVPCLGDHLVGIIAPCLKKECAFVVSSERVMALYLMLHSLARWHDTQALLGKPDRDYLAILTMLLHRYPMSA</sequence>
<name>A0AAE0C1N3_9CHLO</name>
<reference evidence="2 3" key="1">
    <citation type="journal article" date="2015" name="Genome Biol. Evol.">
        <title>Comparative Genomics of a Bacterivorous Green Alga Reveals Evolutionary Causalities and Consequences of Phago-Mixotrophic Mode of Nutrition.</title>
        <authorList>
            <person name="Burns J.A."/>
            <person name="Paasch A."/>
            <person name="Narechania A."/>
            <person name="Kim E."/>
        </authorList>
    </citation>
    <scope>NUCLEOTIDE SEQUENCE [LARGE SCALE GENOMIC DNA]</scope>
    <source>
        <strain evidence="2 3">PLY_AMNH</strain>
    </source>
</reference>
<proteinExistence type="predicted"/>
<evidence type="ECO:0000313" key="3">
    <source>
        <dbReference type="Proteomes" id="UP001190700"/>
    </source>
</evidence>
<feature type="region of interest" description="Disordered" evidence="1">
    <location>
        <begin position="1"/>
        <end position="43"/>
    </location>
</feature>
<evidence type="ECO:0000256" key="1">
    <source>
        <dbReference type="SAM" id="MobiDB-lite"/>
    </source>
</evidence>
<evidence type="ECO:0000313" key="2">
    <source>
        <dbReference type="EMBL" id="KAK3246109.1"/>
    </source>
</evidence>
<dbReference type="EMBL" id="LGRX02030095">
    <property type="protein sequence ID" value="KAK3246109.1"/>
    <property type="molecule type" value="Genomic_DNA"/>
</dbReference>
<gene>
    <name evidence="2" type="ORF">CYMTET_44330</name>
</gene>